<dbReference type="AlphaFoldDB" id="A0A8S0SLG3"/>
<comment type="caution">
    <text evidence="1">The sequence shown here is derived from an EMBL/GenBank/DDBJ whole genome shotgun (WGS) entry which is preliminary data.</text>
</comment>
<evidence type="ECO:0000313" key="2">
    <source>
        <dbReference type="Proteomes" id="UP000594638"/>
    </source>
</evidence>
<dbReference type="EMBL" id="CACTIH010005436">
    <property type="protein sequence ID" value="CAA2992453.1"/>
    <property type="molecule type" value="Genomic_DNA"/>
</dbReference>
<evidence type="ECO:0000313" key="1">
    <source>
        <dbReference type="EMBL" id="CAA2992453.1"/>
    </source>
</evidence>
<keyword evidence="2" id="KW-1185">Reference proteome</keyword>
<accession>A0A8S0SLG3</accession>
<sequence>MGPELMHRTGSGRRKLRYELTTMCNIVLLINSFESEHSTFLILLICHIVGELRYGKFKDNDNNEIYHTYNHLFGGSCDFMKYILTSTKLSQRGFELGFDTDTDDLNDKLPINVKTTDSNDSPTQGRTNSSINIFLCRSGKKRKDNLTYASKEMASVIRLKEKGRLTLHECIDYLLLTSLITVGDELHIFALWFLRNFSNQVVYTTAKTSELRFRWISYCFDRNKMLGFESW</sequence>
<gene>
    <name evidence="1" type="ORF">OLEA9_A110074</name>
</gene>
<proteinExistence type="predicted"/>
<dbReference type="Gramene" id="OE9A110074T1">
    <property type="protein sequence ID" value="OE9A110074C1"/>
    <property type="gene ID" value="OE9A110074"/>
</dbReference>
<protein>
    <submittedName>
        <fullName evidence="1">Uncharacterized protein</fullName>
    </submittedName>
</protein>
<reference evidence="1 2" key="1">
    <citation type="submission" date="2019-12" db="EMBL/GenBank/DDBJ databases">
        <authorList>
            <person name="Alioto T."/>
            <person name="Alioto T."/>
            <person name="Gomez Garrido J."/>
        </authorList>
    </citation>
    <scope>NUCLEOTIDE SEQUENCE [LARGE SCALE GENOMIC DNA]</scope>
</reference>
<name>A0A8S0SLG3_OLEEU</name>
<organism evidence="1 2">
    <name type="scientific">Olea europaea subsp. europaea</name>
    <dbReference type="NCBI Taxonomy" id="158383"/>
    <lineage>
        <taxon>Eukaryota</taxon>
        <taxon>Viridiplantae</taxon>
        <taxon>Streptophyta</taxon>
        <taxon>Embryophyta</taxon>
        <taxon>Tracheophyta</taxon>
        <taxon>Spermatophyta</taxon>
        <taxon>Magnoliopsida</taxon>
        <taxon>eudicotyledons</taxon>
        <taxon>Gunneridae</taxon>
        <taxon>Pentapetalae</taxon>
        <taxon>asterids</taxon>
        <taxon>lamiids</taxon>
        <taxon>Lamiales</taxon>
        <taxon>Oleaceae</taxon>
        <taxon>Oleeae</taxon>
        <taxon>Olea</taxon>
    </lineage>
</organism>
<dbReference type="Proteomes" id="UP000594638">
    <property type="component" value="Unassembled WGS sequence"/>
</dbReference>